<feature type="compositionally biased region" description="Low complexity" evidence="1">
    <location>
        <begin position="127"/>
        <end position="139"/>
    </location>
</feature>
<comment type="caution">
    <text evidence="2">The sequence shown here is derived from an EMBL/GenBank/DDBJ whole genome shotgun (WGS) entry which is preliminary data.</text>
</comment>
<accession>A0A9W4HLB4</accession>
<protein>
    <submittedName>
        <fullName evidence="2">Uncharacterized protein</fullName>
    </submittedName>
</protein>
<evidence type="ECO:0000313" key="3">
    <source>
        <dbReference type="Proteomes" id="UP001153461"/>
    </source>
</evidence>
<dbReference type="OrthoDB" id="5401654at2759"/>
<dbReference type="Proteomes" id="UP001153461">
    <property type="component" value="Unassembled WGS sequence"/>
</dbReference>
<dbReference type="PANTHER" id="PTHR39610:SF1">
    <property type="match status" value="1"/>
</dbReference>
<dbReference type="EMBL" id="CAJVNV010000111">
    <property type="protein sequence ID" value="CAG8050091.1"/>
    <property type="molecule type" value="Genomic_DNA"/>
</dbReference>
<dbReference type="AlphaFoldDB" id="A0A9W4HLB4"/>
<gene>
    <name evidence="2" type="ORF">PNAL_LOCUS3268</name>
</gene>
<name>A0A9W4HLB4_PENNA</name>
<evidence type="ECO:0000256" key="1">
    <source>
        <dbReference type="SAM" id="MobiDB-lite"/>
    </source>
</evidence>
<feature type="compositionally biased region" description="Low complexity" evidence="1">
    <location>
        <begin position="218"/>
        <end position="232"/>
    </location>
</feature>
<proteinExistence type="predicted"/>
<evidence type="ECO:0000313" key="2">
    <source>
        <dbReference type="EMBL" id="CAG8050091.1"/>
    </source>
</evidence>
<feature type="region of interest" description="Disordered" evidence="1">
    <location>
        <begin position="285"/>
        <end position="308"/>
    </location>
</feature>
<sequence>MAPDLSAVTNSTMARPRAATTAPAMASQSPTPRQPVHGPHTSATLPPGSPPLGTGDYGITSTAQGPLRHPQPLTPSDLHLVLEKEQEAMVSGIPEPQSISTPRSLTYQKSPQVNRLTRELSILRQQTASVASTGSSTSTFNEADGTRASPTLSSSTPSHSARRNRSNSSLSSHTSANQNSQSASVTGIAPSREIPYRPADHSRTVRSREPSLTSRRPSIGSLSSFSHNNSSIYPHRNSVSQSQLGHSPGGSLSRFEEATHHRLEVEYMKRENEQLRRRVRDLEQTLKRQKEDSASEASATPSERIIDA</sequence>
<feature type="compositionally biased region" description="Low complexity" evidence="1">
    <location>
        <begin position="166"/>
        <end position="180"/>
    </location>
</feature>
<feature type="region of interest" description="Disordered" evidence="1">
    <location>
        <begin position="1"/>
        <end position="257"/>
    </location>
</feature>
<feature type="compositionally biased region" description="Polar residues" evidence="1">
    <location>
        <begin position="97"/>
        <end position="115"/>
    </location>
</feature>
<organism evidence="2 3">
    <name type="scientific">Penicillium nalgiovense</name>
    <dbReference type="NCBI Taxonomy" id="60175"/>
    <lineage>
        <taxon>Eukaryota</taxon>
        <taxon>Fungi</taxon>
        <taxon>Dikarya</taxon>
        <taxon>Ascomycota</taxon>
        <taxon>Pezizomycotina</taxon>
        <taxon>Eurotiomycetes</taxon>
        <taxon>Eurotiomycetidae</taxon>
        <taxon>Eurotiales</taxon>
        <taxon>Aspergillaceae</taxon>
        <taxon>Penicillium</taxon>
    </lineage>
</organism>
<reference evidence="2" key="1">
    <citation type="submission" date="2021-07" db="EMBL/GenBank/DDBJ databases">
        <authorList>
            <person name="Branca A.L. A."/>
        </authorList>
    </citation>
    <scope>NUCLEOTIDE SEQUENCE</scope>
</reference>
<feature type="compositionally biased region" description="Low complexity" evidence="1">
    <location>
        <begin position="146"/>
        <end position="159"/>
    </location>
</feature>
<feature type="compositionally biased region" description="Basic and acidic residues" evidence="1">
    <location>
        <begin position="194"/>
        <end position="209"/>
    </location>
</feature>
<dbReference type="PANTHER" id="PTHR39610">
    <property type="entry name" value="BZIP DOMAIN-CONTAINING PROTEIN-RELATED"/>
    <property type="match status" value="1"/>
</dbReference>
<feature type="compositionally biased region" description="Low complexity" evidence="1">
    <location>
        <begin position="41"/>
        <end position="54"/>
    </location>
</feature>
<feature type="compositionally biased region" description="Low complexity" evidence="1">
    <location>
        <begin position="12"/>
        <end position="31"/>
    </location>
</feature>